<protein>
    <submittedName>
        <fullName evidence="2">Uncharacterized protein</fullName>
    </submittedName>
</protein>
<feature type="coiled-coil region" evidence="1">
    <location>
        <begin position="15"/>
        <end position="49"/>
    </location>
</feature>
<keyword evidence="1" id="KW-0175">Coiled coil</keyword>
<name>A0A0A1TKR7_9HYPO</name>
<dbReference type="HOGENOM" id="CLU_2374262_0_0_1"/>
<keyword evidence="3" id="KW-1185">Reference proteome</keyword>
<sequence>MHGTSKLRQRFSQLVEQLQADIYMAQDRADSLRQQLQDHEDDADLALRDAGAWEARRDELQGDLAWWEARVCVLKDELAVACDELRGLQEVDDGF</sequence>
<dbReference type="SUPFAM" id="SSF57997">
    <property type="entry name" value="Tropomyosin"/>
    <property type="match status" value="1"/>
</dbReference>
<accession>A0A0A1TKR7</accession>
<evidence type="ECO:0000256" key="1">
    <source>
        <dbReference type="SAM" id="Coils"/>
    </source>
</evidence>
<dbReference type="EMBL" id="CDHN01000003">
    <property type="protein sequence ID" value="CEJ91415.1"/>
    <property type="molecule type" value="Genomic_DNA"/>
</dbReference>
<evidence type="ECO:0000313" key="3">
    <source>
        <dbReference type="Proteomes" id="UP000039046"/>
    </source>
</evidence>
<reference evidence="2 3" key="1">
    <citation type="journal article" date="2015" name="Genome Announc.">
        <title>Draft Genome Sequence and Gene Annotation of the Entomopathogenic Fungus Verticillium hemipterigenum.</title>
        <authorList>
            <person name="Horn F."/>
            <person name="Habel A."/>
            <person name="Scharf D.H."/>
            <person name="Dworschak J."/>
            <person name="Brakhage A.A."/>
            <person name="Guthke R."/>
            <person name="Hertweck C."/>
            <person name="Linde J."/>
        </authorList>
    </citation>
    <scope>NUCLEOTIDE SEQUENCE [LARGE SCALE GENOMIC DNA]</scope>
</reference>
<proteinExistence type="predicted"/>
<dbReference type="Proteomes" id="UP000039046">
    <property type="component" value="Unassembled WGS sequence"/>
</dbReference>
<evidence type="ECO:0000313" key="2">
    <source>
        <dbReference type="EMBL" id="CEJ91415.1"/>
    </source>
</evidence>
<gene>
    <name evidence="2" type="ORF">VHEMI07126</name>
</gene>
<dbReference type="AlphaFoldDB" id="A0A0A1TKR7"/>
<organism evidence="2 3">
    <name type="scientific">[Torrubiella] hemipterigena</name>
    <dbReference type="NCBI Taxonomy" id="1531966"/>
    <lineage>
        <taxon>Eukaryota</taxon>
        <taxon>Fungi</taxon>
        <taxon>Dikarya</taxon>
        <taxon>Ascomycota</taxon>
        <taxon>Pezizomycotina</taxon>
        <taxon>Sordariomycetes</taxon>
        <taxon>Hypocreomycetidae</taxon>
        <taxon>Hypocreales</taxon>
        <taxon>Clavicipitaceae</taxon>
        <taxon>Clavicipitaceae incertae sedis</taxon>
        <taxon>'Torrubiella' clade</taxon>
    </lineage>
</organism>